<dbReference type="STRING" id="84035.SAMN05660742_101313"/>
<feature type="domain" description="EamA" evidence="8">
    <location>
        <begin position="152"/>
        <end position="284"/>
    </location>
</feature>
<name>A0A1H6UH86_9FIRM</name>
<feature type="transmembrane region" description="Helical" evidence="7">
    <location>
        <begin position="64"/>
        <end position="87"/>
    </location>
</feature>
<evidence type="ECO:0000256" key="6">
    <source>
        <dbReference type="ARBA" id="ARBA00023136"/>
    </source>
</evidence>
<dbReference type="AlphaFoldDB" id="A0A1H6UH86"/>
<dbReference type="GO" id="GO:0005886">
    <property type="term" value="C:plasma membrane"/>
    <property type="evidence" value="ECO:0007669"/>
    <property type="project" value="UniProtKB-SubCell"/>
</dbReference>
<feature type="transmembrane region" description="Helical" evidence="7">
    <location>
        <begin position="93"/>
        <end position="114"/>
    </location>
</feature>
<dbReference type="InterPro" id="IPR000620">
    <property type="entry name" value="EamA_dom"/>
</dbReference>
<evidence type="ECO:0000256" key="7">
    <source>
        <dbReference type="SAM" id="Phobius"/>
    </source>
</evidence>
<dbReference type="RefSeq" id="WP_091828574.1">
    <property type="nucleotide sequence ID" value="NZ_FNZK01000001.1"/>
</dbReference>
<feature type="domain" description="EamA" evidence="8">
    <location>
        <begin position="5"/>
        <end position="137"/>
    </location>
</feature>
<proteinExistence type="inferred from homology"/>
<feature type="transmembrane region" description="Helical" evidence="7">
    <location>
        <begin position="31"/>
        <end position="52"/>
    </location>
</feature>
<dbReference type="PANTHER" id="PTHR32322">
    <property type="entry name" value="INNER MEMBRANE TRANSPORTER"/>
    <property type="match status" value="1"/>
</dbReference>
<dbReference type="InterPro" id="IPR050638">
    <property type="entry name" value="AA-Vitamin_Transporters"/>
</dbReference>
<gene>
    <name evidence="9" type="ORF">SAMN05660742_101313</name>
</gene>
<dbReference type="SUPFAM" id="SSF103481">
    <property type="entry name" value="Multidrug resistance efflux transporter EmrE"/>
    <property type="match status" value="2"/>
</dbReference>
<comment type="subcellular location">
    <subcellularLocation>
        <location evidence="1">Cell membrane</location>
        <topology evidence="1">Multi-pass membrane protein</topology>
    </subcellularLocation>
</comment>
<keyword evidence="10" id="KW-1185">Reference proteome</keyword>
<keyword evidence="4 7" id="KW-0812">Transmembrane</keyword>
<keyword evidence="6 7" id="KW-0472">Membrane</keyword>
<evidence type="ECO:0000313" key="10">
    <source>
        <dbReference type="Proteomes" id="UP000199662"/>
    </source>
</evidence>
<dbReference type="EMBL" id="FNZK01000001">
    <property type="protein sequence ID" value="SEI87480.1"/>
    <property type="molecule type" value="Genomic_DNA"/>
</dbReference>
<feature type="transmembrane region" description="Helical" evidence="7">
    <location>
        <begin position="267"/>
        <end position="285"/>
    </location>
</feature>
<reference evidence="9 10" key="1">
    <citation type="submission" date="2016-10" db="EMBL/GenBank/DDBJ databases">
        <authorList>
            <person name="de Groot N.N."/>
        </authorList>
    </citation>
    <scope>NUCLEOTIDE SEQUENCE [LARGE SCALE GENOMIC DNA]</scope>
    <source>
        <strain evidence="9 10">DSM 2179</strain>
    </source>
</reference>
<feature type="transmembrane region" description="Helical" evidence="7">
    <location>
        <begin position="126"/>
        <end position="149"/>
    </location>
</feature>
<protein>
    <submittedName>
        <fullName evidence="9">Uncharacterized membrane protein</fullName>
    </submittedName>
</protein>
<dbReference type="InterPro" id="IPR037185">
    <property type="entry name" value="EmrE-like"/>
</dbReference>
<feature type="transmembrane region" description="Helical" evidence="7">
    <location>
        <begin position="207"/>
        <end position="231"/>
    </location>
</feature>
<feature type="transmembrane region" description="Helical" evidence="7">
    <location>
        <begin position="238"/>
        <end position="261"/>
    </location>
</feature>
<sequence length="318" mass="34637">MQTWIFLLLCNLLWAGNFISGKIAAGEFPPFWISLLRWSIAVIILLPLAFWAKKINLKSIDRKTWLNLAGMGIFGIDLFTLFTYSALQYSSPVNVSLISTLTPAFAMLFTALFLKVRTFPRQYLGLLLAIIGVLTIISQGNLTSIASIQFNKGDLLMLLADMSWVLYTVTGKNVTTLPPLMTTALSSLLGVLFLLPFAPFIPLPTEAITSAGISSIIYISLGASVCAFILWNFALQRVTITAASISMNLIPLYTVVISLFLGQSFQMSQLVGGILVLGGICCISLPQKKSMPLPTIEATGKNITLSSVKNLIQTDNTL</sequence>
<feature type="transmembrane region" description="Helical" evidence="7">
    <location>
        <begin position="183"/>
        <end position="201"/>
    </location>
</feature>
<keyword evidence="3" id="KW-1003">Cell membrane</keyword>
<evidence type="ECO:0000256" key="2">
    <source>
        <dbReference type="ARBA" id="ARBA00007362"/>
    </source>
</evidence>
<feature type="transmembrane region" description="Helical" evidence="7">
    <location>
        <begin position="155"/>
        <end position="171"/>
    </location>
</feature>
<dbReference type="PANTHER" id="PTHR32322:SF18">
    <property type="entry name" value="S-ADENOSYLMETHIONINE_S-ADENOSYLHOMOCYSTEINE TRANSPORTER"/>
    <property type="match status" value="1"/>
</dbReference>
<evidence type="ECO:0000313" key="9">
    <source>
        <dbReference type="EMBL" id="SEI87480.1"/>
    </source>
</evidence>
<keyword evidence="5 7" id="KW-1133">Transmembrane helix</keyword>
<dbReference type="Proteomes" id="UP000199662">
    <property type="component" value="Unassembled WGS sequence"/>
</dbReference>
<accession>A0A1H6UH86</accession>
<evidence type="ECO:0000256" key="1">
    <source>
        <dbReference type="ARBA" id="ARBA00004651"/>
    </source>
</evidence>
<organism evidence="9 10">
    <name type="scientific">Propionispira arboris</name>
    <dbReference type="NCBI Taxonomy" id="84035"/>
    <lineage>
        <taxon>Bacteria</taxon>
        <taxon>Bacillati</taxon>
        <taxon>Bacillota</taxon>
        <taxon>Negativicutes</taxon>
        <taxon>Selenomonadales</taxon>
        <taxon>Selenomonadaceae</taxon>
        <taxon>Propionispira</taxon>
    </lineage>
</organism>
<evidence type="ECO:0000256" key="3">
    <source>
        <dbReference type="ARBA" id="ARBA00022475"/>
    </source>
</evidence>
<dbReference type="Pfam" id="PF00892">
    <property type="entry name" value="EamA"/>
    <property type="match status" value="2"/>
</dbReference>
<evidence type="ECO:0000256" key="4">
    <source>
        <dbReference type="ARBA" id="ARBA00022692"/>
    </source>
</evidence>
<comment type="similarity">
    <text evidence="2">Belongs to the EamA transporter family.</text>
</comment>
<evidence type="ECO:0000256" key="5">
    <source>
        <dbReference type="ARBA" id="ARBA00022989"/>
    </source>
</evidence>
<evidence type="ECO:0000259" key="8">
    <source>
        <dbReference type="Pfam" id="PF00892"/>
    </source>
</evidence>